<dbReference type="Proteomes" id="UP001169760">
    <property type="component" value="Unassembled WGS sequence"/>
</dbReference>
<comment type="caution">
    <text evidence="2">The sequence shown here is derived from an EMBL/GenBank/DDBJ whole genome shotgun (WGS) entry which is preliminary data.</text>
</comment>
<proteinExistence type="predicted"/>
<evidence type="ECO:0000256" key="1">
    <source>
        <dbReference type="SAM" id="SignalP"/>
    </source>
</evidence>
<feature type="chain" id="PRO_5043824066" evidence="1">
    <location>
        <begin position="20"/>
        <end position="148"/>
    </location>
</feature>
<protein>
    <submittedName>
        <fullName evidence="2">Uncharacterized protein</fullName>
    </submittedName>
</protein>
<name>A0AAW7XDC2_9GAMM</name>
<gene>
    <name evidence="2" type="ORF">Q4521_19895</name>
</gene>
<evidence type="ECO:0000313" key="2">
    <source>
        <dbReference type="EMBL" id="MDO6424763.1"/>
    </source>
</evidence>
<accession>A0AAW7XDC2</accession>
<keyword evidence="1" id="KW-0732">Signal</keyword>
<dbReference type="RefSeq" id="WP_216064900.1">
    <property type="nucleotide sequence ID" value="NZ_JAHKPP010000036.1"/>
</dbReference>
<evidence type="ECO:0000313" key="3">
    <source>
        <dbReference type="Proteomes" id="UP001169760"/>
    </source>
</evidence>
<organism evidence="2 3">
    <name type="scientific">Saccharophagus degradans</name>
    <dbReference type="NCBI Taxonomy" id="86304"/>
    <lineage>
        <taxon>Bacteria</taxon>
        <taxon>Pseudomonadati</taxon>
        <taxon>Pseudomonadota</taxon>
        <taxon>Gammaproteobacteria</taxon>
        <taxon>Cellvibrionales</taxon>
        <taxon>Cellvibrionaceae</taxon>
        <taxon>Saccharophagus</taxon>
    </lineage>
</organism>
<sequence length="148" mass="16410">MRKSLFAFSLLVATSNLHAFELAGVSINESFNSVQAKAPYLVDGKNRLYLSDENILIKIKGTEQNKVKQVKVAHAILDKDFHTVLSEYESLYPLNECLKESKLSLKSIREKGYGKIICTLTDKDSALKLNIASYAGQVTVKATLTSPK</sequence>
<dbReference type="EMBL" id="JAUOPB010000017">
    <property type="protein sequence ID" value="MDO6424763.1"/>
    <property type="molecule type" value="Genomic_DNA"/>
</dbReference>
<dbReference type="AlphaFoldDB" id="A0AAW7XDC2"/>
<reference evidence="2" key="1">
    <citation type="submission" date="2023-07" db="EMBL/GenBank/DDBJ databases">
        <title>Genome content predicts the carbon catabolic preferences of heterotrophic bacteria.</title>
        <authorList>
            <person name="Gralka M."/>
        </authorList>
    </citation>
    <scope>NUCLEOTIDE SEQUENCE</scope>
    <source>
        <strain evidence="2">I3M17_2</strain>
    </source>
</reference>
<feature type="signal peptide" evidence="1">
    <location>
        <begin position="1"/>
        <end position="19"/>
    </location>
</feature>